<dbReference type="InterPro" id="IPR050708">
    <property type="entry name" value="T6SS_VgrG/RHS"/>
</dbReference>
<dbReference type="PANTHER" id="PTHR32305:SF15">
    <property type="entry name" value="PROTEIN RHSA-RELATED"/>
    <property type="match status" value="1"/>
</dbReference>
<dbReference type="EMBL" id="JRPN01000159">
    <property type="protein sequence ID" value="KGT72803.1"/>
    <property type="molecule type" value="Genomic_DNA"/>
</dbReference>
<proteinExistence type="predicted"/>
<evidence type="ECO:0000313" key="2">
    <source>
        <dbReference type="Proteomes" id="UP000030377"/>
    </source>
</evidence>
<feature type="non-terminal residue" evidence="1">
    <location>
        <position position="1"/>
    </location>
</feature>
<reference evidence="1 2" key="1">
    <citation type="submission" date="2014-09" db="EMBL/GenBank/DDBJ databases">
        <title>Draft genome of Bradyrhizobium japonicum Is-34.</title>
        <authorList>
            <person name="Tsurumaru H."/>
            <person name="Yamakawa T."/>
            <person name="Hashimoto S."/>
            <person name="Okizaki K."/>
            <person name="Kanesaki Y."/>
            <person name="Yoshikawa H."/>
            <person name="Yajima S."/>
        </authorList>
    </citation>
    <scope>NUCLEOTIDE SEQUENCE [LARGE SCALE GENOMIC DNA]</scope>
    <source>
        <strain evidence="1 2">Is-34</strain>
    </source>
</reference>
<dbReference type="Gene3D" id="2.180.10.10">
    <property type="entry name" value="RHS repeat-associated core"/>
    <property type="match status" value="3"/>
</dbReference>
<dbReference type="NCBIfam" id="TIGR01643">
    <property type="entry name" value="YD_repeat_2x"/>
    <property type="match status" value="1"/>
</dbReference>
<dbReference type="PANTHER" id="PTHR32305">
    <property type="match status" value="1"/>
</dbReference>
<name>A0A0A3YGH6_BRAJP</name>
<dbReference type="Proteomes" id="UP000030377">
    <property type="component" value="Unassembled WGS sequence"/>
</dbReference>
<gene>
    <name evidence="1" type="ORF">MA20_48160</name>
</gene>
<evidence type="ECO:0000313" key="1">
    <source>
        <dbReference type="EMBL" id="KGT72803.1"/>
    </source>
</evidence>
<dbReference type="RefSeq" id="WP_041961068.1">
    <property type="nucleotide sequence ID" value="NZ_JRPN01000159.1"/>
</dbReference>
<feature type="non-terminal residue" evidence="1">
    <location>
        <position position="668"/>
    </location>
</feature>
<evidence type="ECO:0008006" key="3">
    <source>
        <dbReference type="Google" id="ProtNLM"/>
    </source>
</evidence>
<dbReference type="Pfam" id="PF05593">
    <property type="entry name" value="RHS_repeat"/>
    <property type="match status" value="1"/>
</dbReference>
<sequence>DVAYRYTTSTPGGSSTHIFEKKYDNQNFLEIWKVPKSQVTRLSNLSARQGDIVTYGEIPTSTSPYKAKKVFRVNQDGQHLLVLDQTEGTGKMPSFSGGSSGYSYNPSTYTSYAYAGRNIKPSYRYDFLEPIGDLSNQAVFTDYLKHPDLAKRQQYADVLDNFALVTAYQYDSAGDLIKQIDPNGNRISWEYQQTKGKYRQLKGMKRQSSDQDTDFHYHEEIYIYDTDGRLKREKITDSYPSSEAAFKQTSIERSYEYSNFLLLSVTENVGSSTRTQQFTSYDQYQLYPTEIKILGVDVGYGSKPILTLQATYDEKSLLRNQTYPDGSVAEYQYDGFGRLKSETFRNQSSSRTISYVYTDNGQRIVEKSLPDSTKLITHYTPYGDITYQEQIGTNGRSRPIVYNEYDPAGHLLIRSTPYGKQSSAVTYDYYWDGSLLSERNAIGTTRYTKANAYRESGRYLPQMAEEIQSPNGYIITTYKNRLGHLESTEERAADGSKERLTQYQTNRFGQVTRKEVEDGSNSRVWEYRYNLDGKLVFLVDPELNRYEYLYDPLGNLLSVRENGEESATYTYNSLSWKLSERNLETASNPESYTYAVNGTLKTYTDKNGVQFTYRYSPFYELEKVSTSNFFEEHIYAKDSGKLLNESNSYGHYIAFDYDAFQRNTSVTM</sequence>
<organism evidence="1 2">
    <name type="scientific">Bradyrhizobium japonicum</name>
    <dbReference type="NCBI Taxonomy" id="375"/>
    <lineage>
        <taxon>Bacteria</taxon>
        <taxon>Pseudomonadati</taxon>
        <taxon>Pseudomonadota</taxon>
        <taxon>Alphaproteobacteria</taxon>
        <taxon>Hyphomicrobiales</taxon>
        <taxon>Nitrobacteraceae</taxon>
        <taxon>Bradyrhizobium</taxon>
    </lineage>
</organism>
<protein>
    <recommendedName>
        <fullName evidence="3">Type IV secretion protein Rhs</fullName>
    </recommendedName>
</protein>
<accession>A0A0A3YGH6</accession>
<dbReference type="InterPro" id="IPR006530">
    <property type="entry name" value="YD"/>
</dbReference>
<comment type="caution">
    <text evidence="1">The sequence shown here is derived from an EMBL/GenBank/DDBJ whole genome shotgun (WGS) entry which is preliminary data.</text>
</comment>
<dbReference type="InterPro" id="IPR031325">
    <property type="entry name" value="RHS_repeat"/>
</dbReference>
<dbReference type="AlphaFoldDB" id="A0A0A3YGH6"/>